<evidence type="ECO:0000313" key="10">
    <source>
        <dbReference type="Proteomes" id="UP001058974"/>
    </source>
</evidence>
<dbReference type="InterPro" id="IPR040892">
    <property type="entry name" value="RPN1_N"/>
</dbReference>
<dbReference type="Pfam" id="PF18051">
    <property type="entry name" value="RPN1_C"/>
    <property type="match status" value="1"/>
</dbReference>
<evidence type="ECO:0000259" key="7">
    <source>
        <dbReference type="Pfam" id="PF17781"/>
    </source>
</evidence>
<dbReference type="GO" id="GO:0008540">
    <property type="term" value="C:proteasome regulatory particle, base subcomplex"/>
    <property type="evidence" value="ECO:0007669"/>
    <property type="project" value="UniProtKB-UniRule"/>
</dbReference>
<comment type="caution">
    <text evidence="9">The sequence shown here is derived from an EMBL/GenBank/DDBJ whole genome shotgun (WGS) entry which is preliminary data.</text>
</comment>
<reference evidence="9 10" key="1">
    <citation type="journal article" date="2022" name="Nat. Genet.">
        <title>Improved pea reference genome and pan-genome highlight genomic features and evolutionary characteristics.</title>
        <authorList>
            <person name="Yang T."/>
            <person name="Liu R."/>
            <person name="Luo Y."/>
            <person name="Hu S."/>
            <person name="Wang D."/>
            <person name="Wang C."/>
            <person name="Pandey M.K."/>
            <person name="Ge S."/>
            <person name="Xu Q."/>
            <person name="Li N."/>
            <person name="Li G."/>
            <person name="Huang Y."/>
            <person name="Saxena R.K."/>
            <person name="Ji Y."/>
            <person name="Li M."/>
            <person name="Yan X."/>
            <person name="He Y."/>
            <person name="Liu Y."/>
            <person name="Wang X."/>
            <person name="Xiang C."/>
            <person name="Varshney R.K."/>
            <person name="Ding H."/>
            <person name="Gao S."/>
            <person name="Zong X."/>
        </authorList>
    </citation>
    <scope>NUCLEOTIDE SEQUENCE [LARGE SCALE GENOMIC DNA]</scope>
    <source>
        <strain evidence="9 10">cv. Zhongwan 6</strain>
    </source>
</reference>
<dbReference type="PANTHER" id="PTHR10943">
    <property type="entry name" value="26S PROTEASOME NON-ATPASE REGULATORY SUBUNIT"/>
    <property type="match status" value="1"/>
</dbReference>
<dbReference type="InterPro" id="IPR002015">
    <property type="entry name" value="Proteasome/cyclosome_rpt"/>
</dbReference>
<dbReference type="Proteomes" id="UP001058974">
    <property type="component" value="Chromosome 4"/>
</dbReference>
<feature type="compositionally biased region" description="Polar residues" evidence="6">
    <location>
        <begin position="7"/>
        <end position="23"/>
    </location>
</feature>
<evidence type="ECO:0000256" key="3">
    <source>
        <dbReference type="ARBA" id="ARBA00022843"/>
    </source>
</evidence>
<sequence>MEPDPNSFGTTANASGTAKSDTIANKKVKSEDMSDEDLALKQQFELYVERIQDSDPELQKLALESARLEIRISTSSMTSVPMPIKFLRPHYATLEAFYETMAESDSKKYLADILSVLALTMSAEGERESLKYRLFGSEGDIGSWGHEYVRNLAGEIAQEYVQRQCDKALMDELIELVRQIVAFHMNYNSEPEAVDLLMEVEDLDMLKEYVDKTNFKRTCLYLTSSARYLPEPNDMKVLDVAYSIYLKFEEYPNALRIALFMDKLQYARKVFTSCNDLHQKKQFCYIIARHGAAFVLDTEMAGNEDDRKMLQDILYNSKLSEGYLALARDVEVMEVKSPGDIYKPRLLDGHTSNSAKVDLARQNVAATFVTAFVNAGFGQAEFMALTLDSSRPGSFKDWVFIQEKHGRTSAVASLGMISLWDVDSELALAQIDECFNINDDEYSFAGALLGVGIANCNIKTDCDPANIRLVDHTVKEERSSVRIGAIMGLGIAYAGSKNEKLRHILTEILIDEENSISVTAFTAISLGLIYVGSCNVEVAETLISVLMARIEAELEQPLTRLLPLGLGLLYLGKKESVEATTELSKTLDVKMRKYWDTTLLSCAYAGTGNVLKVQNLLGKCSQQHLEEDEVDQGPHAVLGIAMVAMAEELGHEMAIRSLEHLQYGEQNIRRAVPLALALLCISNPKVNVMDTLSRLSHDSDLEVAMAAVISLGLIGAGTNNARIAGILCNLSRYYCNNTDLLFCVRIAQGLVHMGKGLLTLDPYHSDRFLLSPTALAGLVIMLYACLDMTTALFREYHYVLYFLVLAMQPRMLLTVDENLKLLTVPVRVGQAVGVGQAGRPKIITGFRTHSTPVLLAVGDMAELATEKYIPLSPILEGMVILKNNPDYVVE</sequence>
<dbReference type="OrthoDB" id="10252509at2759"/>
<dbReference type="InterPro" id="IPR041433">
    <property type="entry name" value="RPN1_C"/>
</dbReference>
<dbReference type="FunFam" id="1.25.10.10:FF:000084">
    <property type="entry name" value="26S proteasome non-ATPase regulatory subunit 2 homolog"/>
    <property type="match status" value="1"/>
</dbReference>
<dbReference type="GO" id="GO:0005634">
    <property type="term" value="C:nucleus"/>
    <property type="evidence" value="ECO:0007669"/>
    <property type="project" value="TreeGrafter"/>
</dbReference>
<dbReference type="Pfam" id="PF17781">
    <property type="entry name" value="RPN1_RPN2_N"/>
    <property type="match status" value="1"/>
</dbReference>
<dbReference type="Gene3D" id="1.25.10.10">
    <property type="entry name" value="Leucine-rich Repeat Variant"/>
    <property type="match status" value="1"/>
</dbReference>
<dbReference type="AlphaFoldDB" id="A0A9D4X6A0"/>
<protein>
    <recommendedName>
        <fullName evidence="5">26S proteasome non-ATPase regulatory subunit 2 homolog</fullName>
    </recommendedName>
</protein>
<dbReference type="GO" id="GO:0030234">
    <property type="term" value="F:enzyme regulator activity"/>
    <property type="evidence" value="ECO:0007669"/>
    <property type="project" value="UniProtKB-UniRule"/>
</dbReference>
<dbReference type="SUPFAM" id="SSF48371">
    <property type="entry name" value="ARM repeat"/>
    <property type="match status" value="1"/>
</dbReference>
<dbReference type="GO" id="GO:0042176">
    <property type="term" value="P:regulation of protein catabolic process"/>
    <property type="evidence" value="ECO:0007669"/>
    <property type="project" value="InterPro"/>
</dbReference>
<dbReference type="PIRSF" id="PIRSF015965">
    <property type="entry name" value="26S_Psome_Rpn1"/>
    <property type="match status" value="1"/>
</dbReference>
<name>A0A9D4X6A0_PEA</name>
<evidence type="ECO:0000256" key="6">
    <source>
        <dbReference type="SAM" id="MobiDB-lite"/>
    </source>
</evidence>
<feature type="domain" description="RPN1 N-terminal" evidence="7">
    <location>
        <begin position="45"/>
        <end position="346"/>
    </location>
</feature>
<evidence type="ECO:0000256" key="1">
    <source>
        <dbReference type="ARBA" id="ARBA00005460"/>
    </source>
</evidence>
<accession>A0A9D4X6A0</accession>
<dbReference type="PANTHER" id="PTHR10943:SF1">
    <property type="entry name" value="26S PROTEASOME NON-ATPASE REGULATORY SUBUNIT 2"/>
    <property type="match status" value="1"/>
</dbReference>
<dbReference type="InterPro" id="IPR011989">
    <property type="entry name" value="ARM-like"/>
</dbReference>
<evidence type="ECO:0000259" key="8">
    <source>
        <dbReference type="Pfam" id="PF18051"/>
    </source>
</evidence>
<comment type="function">
    <text evidence="5">Acts as a regulatory subunit of the 26 proteasome which is involved in the ATP-dependent degradation of ubiquitinated proteins.</text>
</comment>
<keyword evidence="3" id="KW-0832">Ubl conjugation</keyword>
<evidence type="ECO:0000313" key="9">
    <source>
        <dbReference type="EMBL" id="KAI5414387.1"/>
    </source>
</evidence>
<dbReference type="EMBL" id="JAMSHJ010000004">
    <property type="protein sequence ID" value="KAI5414387.1"/>
    <property type="molecule type" value="Genomic_DNA"/>
</dbReference>
<keyword evidence="2" id="KW-0677">Repeat</keyword>
<evidence type="ECO:0000256" key="5">
    <source>
        <dbReference type="PIRNR" id="PIRNR015965"/>
    </source>
</evidence>
<organism evidence="9 10">
    <name type="scientific">Pisum sativum</name>
    <name type="common">Garden pea</name>
    <name type="synonym">Lathyrus oleraceus</name>
    <dbReference type="NCBI Taxonomy" id="3888"/>
    <lineage>
        <taxon>Eukaryota</taxon>
        <taxon>Viridiplantae</taxon>
        <taxon>Streptophyta</taxon>
        <taxon>Embryophyta</taxon>
        <taxon>Tracheophyta</taxon>
        <taxon>Spermatophyta</taxon>
        <taxon>Magnoliopsida</taxon>
        <taxon>eudicotyledons</taxon>
        <taxon>Gunneridae</taxon>
        <taxon>Pentapetalae</taxon>
        <taxon>rosids</taxon>
        <taxon>fabids</taxon>
        <taxon>Fabales</taxon>
        <taxon>Fabaceae</taxon>
        <taxon>Papilionoideae</taxon>
        <taxon>50 kb inversion clade</taxon>
        <taxon>NPAAA clade</taxon>
        <taxon>Hologalegina</taxon>
        <taxon>IRL clade</taxon>
        <taxon>Fabeae</taxon>
        <taxon>Lathyrus</taxon>
    </lineage>
</organism>
<evidence type="ECO:0000256" key="2">
    <source>
        <dbReference type="ARBA" id="ARBA00022737"/>
    </source>
</evidence>
<feature type="region of interest" description="Disordered" evidence="6">
    <location>
        <begin position="1"/>
        <end position="35"/>
    </location>
</feature>
<dbReference type="Pfam" id="PF01851">
    <property type="entry name" value="PC_rep"/>
    <property type="match status" value="1"/>
</dbReference>
<proteinExistence type="inferred from homology"/>
<keyword evidence="4 5" id="KW-0647">Proteasome</keyword>
<gene>
    <name evidence="9" type="ORF">KIW84_040044</name>
</gene>
<dbReference type="InterPro" id="IPR016024">
    <property type="entry name" value="ARM-type_fold"/>
</dbReference>
<dbReference type="Gramene" id="Psat04G0004400-T1">
    <property type="protein sequence ID" value="KAI5414387.1"/>
    <property type="gene ID" value="KIW84_040044"/>
</dbReference>
<dbReference type="GO" id="GO:0043161">
    <property type="term" value="P:proteasome-mediated ubiquitin-dependent protein catabolic process"/>
    <property type="evidence" value="ECO:0007669"/>
    <property type="project" value="TreeGrafter"/>
</dbReference>
<dbReference type="InterPro" id="IPR016643">
    <property type="entry name" value="26S_Psome_Rpn1"/>
</dbReference>
<evidence type="ECO:0000256" key="4">
    <source>
        <dbReference type="ARBA" id="ARBA00022942"/>
    </source>
</evidence>
<dbReference type="GO" id="GO:0034515">
    <property type="term" value="C:proteasome storage granule"/>
    <property type="evidence" value="ECO:0007669"/>
    <property type="project" value="TreeGrafter"/>
</dbReference>
<comment type="subunit">
    <text evidence="5">Component of the 19S regulatory particle (RP/PA700) base subcomplex of the 26S proteasome. The 26S proteasome is composed of a core protease (CP), known as the 20S proteasome, capped at one or both ends by the 19S regulatory particle (RP/PA700). The RP/PA700 complex is composed of at least 17 different subunits in two subcomplexes, the base and the lid, which form the portions proximal and distal to the 20S proteolytic core, respectively.</text>
</comment>
<feature type="domain" description="26S proteasome non-ATPase regulatory subunit RPN1 C-terminal" evidence="8">
    <location>
        <begin position="834"/>
        <end position="887"/>
    </location>
</feature>
<keyword evidence="10" id="KW-1185">Reference proteome</keyword>
<comment type="similarity">
    <text evidence="1 5">Belongs to the proteasome subunit S2 family.</text>
</comment>